<organism evidence="1 2">
    <name type="scientific">Steinernema glaseri</name>
    <dbReference type="NCBI Taxonomy" id="37863"/>
    <lineage>
        <taxon>Eukaryota</taxon>
        <taxon>Metazoa</taxon>
        <taxon>Ecdysozoa</taxon>
        <taxon>Nematoda</taxon>
        <taxon>Chromadorea</taxon>
        <taxon>Rhabditida</taxon>
        <taxon>Tylenchina</taxon>
        <taxon>Panagrolaimomorpha</taxon>
        <taxon>Strongyloidoidea</taxon>
        <taxon>Steinernematidae</taxon>
        <taxon>Steinernema</taxon>
    </lineage>
</organism>
<evidence type="ECO:0000313" key="1">
    <source>
        <dbReference type="Proteomes" id="UP000095287"/>
    </source>
</evidence>
<name>A0A1I7YIR9_9BILA</name>
<reference evidence="2" key="1">
    <citation type="submission" date="2016-11" db="UniProtKB">
        <authorList>
            <consortium name="WormBaseParasite"/>
        </authorList>
    </citation>
    <scope>IDENTIFICATION</scope>
</reference>
<keyword evidence="1" id="KW-1185">Reference proteome</keyword>
<protein>
    <submittedName>
        <fullName evidence="2">DUF4708 domain-containing protein</fullName>
    </submittedName>
</protein>
<dbReference type="Proteomes" id="UP000095287">
    <property type="component" value="Unplaced"/>
</dbReference>
<dbReference type="WBParaSite" id="L893_g16758.t1">
    <property type="protein sequence ID" value="L893_g16758.t1"/>
    <property type="gene ID" value="L893_g16758"/>
</dbReference>
<proteinExistence type="predicted"/>
<sequence length="197" mass="22369">MEPPMLTTFDYIESGLVATLMKPFTAVVRDYESAGEYRRTNYFTLLCAGSEPITLVIYEQNLEEFKALIGSTITIRNFAIKGPKQEQGPLMLEYTRHSDVTTHEDSPPLSDATPYLKNNDICTSVLRFTGFQFGGEAGEERLILYCSDADERDVPFTAYNYDGAHNTNQRLLLSVPPSWSRSEDERIHRDLLKLLRG</sequence>
<accession>A0A1I7YIR9</accession>
<dbReference type="AlphaFoldDB" id="A0A1I7YIR9"/>
<evidence type="ECO:0000313" key="2">
    <source>
        <dbReference type="WBParaSite" id="L893_g16758.t1"/>
    </source>
</evidence>